<sequence length="631" mass="69437">MLQTAALVLFLLALLVTGVLGTETRLLFFWPGAILLGIAGLFATLRWRLRILFPPSDVCLATTLAFAAYMIGRAVCSPVSAYAREDAIILLGCLVTYILTVTAASHPRWRMAWLAVLLLLVMGNLAVGSIHLSGNWGFHVVPHFLRPAEPGRIGGFFANANHLAAFLSVALFLSAGWLCFGRGGSVLKLWLAFCCVAMAVGMSLTVSRGALFGLVAGSFVFAMLALWMIWQTQRHMFWSLLGGGIVMSLLCGAVLWKVNEEYLRGRTERLAMTSDIRLGIWESAIRQNAEHPLTGAGARMFYDGGTRLRSDKLPQWAPEPLFAHNEHFQLLADYGWIGVGMLLLLVLAHILNGCRYLRWFVRERFLNSGRVLSMNLALCLGALAAIAATLVHALFEFHYHVPATALTGALLLGVLANPGFEQMQRPLLRLPGVRVLTKITLGIASIALLAGAWCYGRGDMALTQAQLAEARKDAPARKAHLDDAVRLDPTNGEVFYQRGLAVLDTLTDKDRAPDSPALKQVIDDLEHAISLNPYNHLYDLALADAYDAVGRYDDALAAIHESIKLAPHHEEPRVALGIHWHRLGDWEKAEAAYLWARDSWAMNQGDTANWLSSYRLMLEHAALMRAQPPAR</sequence>
<keyword evidence="4 5" id="KW-0472">Membrane</keyword>
<feature type="transmembrane region" description="Helical" evidence="5">
    <location>
        <begin position="187"/>
        <end position="204"/>
    </location>
</feature>
<dbReference type="Gene3D" id="1.25.40.10">
    <property type="entry name" value="Tetratricopeptide repeat domain"/>
    <property type="match status" value="1"/>
</dbReference>
<accession>A0A512MEQ9</accession>
<keyword evidence="3 5" id="KW-1133">Transmembrane helix</keyword>
<dbReference type="RefSeq" id="WP_146853256.1">
    <property type="nucleotide sequence ID" value="NZ_BKAG01000038.1"/>
</dbReference>
<feature type="transmembrane region" description="Helical" evidence="5">
    <location>
        <begin position="372"/>
        <end position="395"/>
    </location>
</feature>
<feature type="transmembrane region" description="Helical" evidence="5">
    <location>
        <begin position="401"/>
        <end position="420"/>
    </location>
</feature>
<dbReference type="Pfam" id="PF04932">
    <property type="entry name" value="Wzy_C"/>
    <property type="match status" value="1"/>
</dbReference>
<protein>
    <recommendedName>
        <fullName evidence="6">O-antigen ligase-related domain-containing protein</fullName>
    </recommendedName>
</protein>
<evidence type="ECO:0000256" key="5">
    <source>
        <dbReference type="SAM" id="Phobius"/>
    </source>
</evidence>
<feature type="domain" description="O-antigen ligase-related" evidence="6">
    <location>
        <begin position="194"/>
        <end position="342"/>
    </location>
</feature>
<reference evidence="7 8" key="1">
    <citation type="submission" date="2019-07" db="EMBL/GenBank/DDBJ databases">
        <title>Whole genome shotgun sequence of Brevifollis gellanilyticus NBRC 108608.</title>
        <authorList>
            <person name="Hosoyama A."/>
            <person name="Uohara A."/>
            <person name="Ohji S."/>
            <person name="Ichikawa N."/>
        </authorList>
    </citation>
    <scope>NUCLEOTIDE SEQUENCE [LARGE SCALE GENOMIC DNA]</scope>
    <source>
        <strain evidence="7 8">NBRC 108608</strain>
    </source>
</reference>
<evidence type="ECO:0000256" key="1">
    <source>
        <dbReference type="ARBA" id="ARBA00004141"/>
    </source>
</evidence>
<dbReference type="PANTHER" id="PTHR37422">
    <property type="entry name" value="TEICHURONIC ACID BIOSYNTHESIS PROTEIN TUAE"/>
    <property type="match status" value="1"/>
</dbReference>
<gene>
    <name evidence="7" type="ORF">BGE01nite_41720</name>
</gene>
<keyword evidence="8" id="KW-1185">Reference proteome</keyword>
<dbReference type="GO" id="GO:0016020">
    <property type="term" value="C:membrane"/>
    <property type="evidence" value="ECO:0007669"/>
    <property type="project" value="UniProtKB-SubCell"/>
</dbReference>
<comment type="subcellular location">
    <subcellularLocation>
        <location evidence="1">Membrane</location>
        <topology evidence="1">Multi-pass membrane protein</topology>
    </subcellularLocation>
</comment>
<dbReference type="EMBL" id="BKAG01000038">
    <property type="protein sequence ID" value="GEP44881.1"/>
    <property type="molecule type" value="Genomic_DNA"/>
</dbReference>
<dbReference type="InterPro" id="IPR051533">
    <property type="entry name" value="WaaL-like"/>
</dbReference>
<dbReference type="InterPro" id="IPR011990">
    <property type="entry name" value="TPR-like_helical_dom_sf"/>
</dbReference>
<evidence type="ECO:0000256" key="4">
    <source>
        <dbReference type="ARBA" id="ARBA00023136"/>
    </source>
</evidence>
<feature type="transmembrane region" description="Helical" evidence="5">
    <location>
        <begin position="432"/>
        <end position="453"/>
    </location>
</feature>
<name>A0A512MEQ9_9BACT</name>
<evidence type="ECO:0000313" key="7">
    <source>
        <dbReference type="EMBL" id="GEP44881.1"/>
    </source>
</evidence>
<feature type="transmembrane region" description="Helical" evidence="5">
    <location>
        <begin position="28"/>
        <end position="45"/>
    </location>
</feature>
<dbReference type="PANTHER" id="PTHR37422:SF13">
    <property type="entry name" value="LIPOPOLYSACCHARIDE BIOSYNTHESIS PROTEIN PA4999-RELATED"/>
    <property type="match status" value="1"/>
</dbReference>
<dbReference type="InterPro" id="IPR007016">
    <property type="entry name" value="O-antigen_ligase-rel_domated"/>
</dbReference>
<feature type="transmembrane region" description="Helical" evidence="5">
    <location>
        <begin position="237"/>
        <end position="256"/>
    </location>
</feature>
<feature type="transmembrane region" description="Helical" evidence="5">
    <location>
        <begin position="210"/>
        <end position="230"/>
    </location>
</feature>
<comment type="caution">
    <text evidence="7">The sequence shown here is derived from an EMBL/GenBank/DDBJ whole genome shotgun (WGS) entry which is preliminary data.</text>
</comment>
<feature type="transmembrane region" description="Helical" evidence="5">
    <location>
        <begin position="57"/>
        <end position="75"/>
    </location>
</feature>
<keyword evidence="2 5" id="KW-0812">Transmembrane</keyword>
<dbReference type="AlphaFoldDB" id="A0A512MEQ9"/>
<dbReference type="OrthoDB" id="180593at2"/>
<evidence type="ECO:0000313" key="8">
    <source>
        <dbReference type="Proteomes" id="UP000321577"/>
    </source>
</evidence>
<evidence type="ECO:0000256" key="2">
    <source>
        <dbReference type="ARBA" id="ARBA00022692"/>
    </source>
</evidence>
<proteinExistence type="predicted"/>
<feature type="transmembrane region" description="Helical" evidence="5">
    <location>
        <begin position="153"/>
        <end position="180"/>
    </location>
</feature>
<feature type="transmembrane region" description="Helical" evidence="5">
    <location>
        <begin position="334"/>
        <end position="351"/>
    </location>
</feature>
<evidence type="ECO:0000259" key="6">
    <source>
        <dbReference type="Pfam" id="PF04932"/>
    </source>
</evidence>
<feature type="transmembrane region" description="Helical" evidence="5">
    <location>
        <begin position="111"/>
        <end position="133"/>
    </location>
</feature>
<dbReference type="Proteomes" id="UP000321577">
    <property type="component" value="Unassembled WGS sequence"/>
</dbReference>
<evidence type="ECO:0000256" key="3">
    <source>
        <dbReference type="ARBA" id="ARBA00022989"/>
    </source>
</evidence>
<dbReference type="SUPFAM" id="SSF48452">
    <property type="entry name" value="TPR-like"/>
    <property type="match status" value="1"/>
</dbReference>
<feature type="transmembrane region" description="Helical" evidence="5">
    <location>
        <begin position="87"/>
        <end position="104"/>
    </location>
</feature>
<organism evidence="7 8">
    <name type="scientific">Brevifollis gellanilyticus</name>
    <dbReference type="NCBI Taxonomy" id="748831"/>
    <lineage>
        <taxon>Bacteria</taxon>
        <taxon>Pseudomonadati</taxon>
        <taxon>Verrucomicrobiota</taxon>
        <taxon>Verrucomicrobiia</taxon>
        <taxon>Verrucomicrobiales</taxon>
        <taxon>Verrucomicrobiaceae</taxon>
    </lineage>
</organism>